<name>A0A7J9AX20_9ROSI</name>
<dbReference type="GO" id="GO:0009055">
    <property type="term" value="F:electron transfer activity"/>
    <property type="evidence" value="ECO:0007669"/>
    <property type="project" value="InterPro"/>
</dbReference>
<gene>
    <name evidence="7" type="ORF">Golax_001512</name>
</gene>
<dbReference type="FunFam" id="2.60.40.420:FF:000003">
    <property type="entry name" value="Blue copper"/>
    <property type="match status" value="1"/>
</dbReference>
<keyword evidence="2" id="KW-0186">Copper</keyword>
<feature type="region of interest" description="Disordered" evidence="4">
    <location>
        <begin position="128"/>
        <end position="171"/>
    </location>
</feature>
<dbReference type="GO" id="GO:0046872">
    <property type="term" value="F:metal ion binding"/>
    <property type="evidence" value="ECO:0007669"/>
    <property type="project" value="UniProtKB-KW"/>
</dbReference>
<feature type="compositionally biased region" description="Low complexity" evidence="4">
    <location>
        <begin position="133"/>
        <end position="160"/>
    </location>
</feature>
<dbReference type="AlphaFoldDB" id="A0A7J9AX20"/>
<dbReference type="PROSITE" id="PS51485">
    <property type="entry name" value="PHYTOCYANIN"/>
    <property type="match status" value="1"/>
</dbReference>
<sequence length="191" mass="19598">MSGKITMAMAALFVVLAANVLQSTNGATYTVGDSTGWIVPTNNDFYDNWAENKVFVVGDVLVFNFTTGQHDVAEVTEAAYDACTTANTISTVSTGPARITLNKTGELYFICAVPGHCSGGQKLNVEVRNGNNGTATVPAPGPSPTTSTPPTAATPTSPGTSSPPPGTNSASSLVSTLSPVFFMAIALVLMC</sequence>
<evidence type="ECO:0000259" key="6">
    <source>
        <dbReference type="PROSITE" id="PS51485"/>
    </source>
</evidence>
<evidence type="ECO:0000256" key="5">
    <source>
        <dbReference type="SAM" id="SignalP"/>
    </source>
</evidence>
<keyword evidence="3" id="KW-0325">Glycoprotein</keyword>
<dbReference type="Pfam" id="PF02298">
    <property type="entry name" value="Cu_bind_like"/>
    <property type="match status" value="1"/>
</dbReference>
<comment type="caution">
    <text evidence="7">The sequence shown here is derived from an EMBL/GenBank/DDBJ whole genome shotgun (WGS) entry which is preliminary data.</text>
</comment>
<dbReference type="InterPro" id="IPR003245">
    <property type="entry name" value="Phytocyanin_dom"/>
</dbReference>
<dbReference type="PANTHER" id="PTHR33021">
    <property type="entry name" value="BLUE COPPER PROTEIN"/>
    <property type="match status" value="1"/>
</dbReference>
<keyword evidence="8" id="KW-1185">Reference proteome</keyword>
<evidence type="ECO:0000313" key="7">
    <source>
        <dbReference type="EMBL" id="MBA0728625.1"/>
    </source>
</evidence>
<protein>
    <recommendedName>
        <fullName evidence="6">Phytocyanin domain-containing protein</fullName>
    </recommendedName>
</protein>
<accession>A0A7J9AX20</accession>
<dbReference type="SUPFAM" id="SSF49503">
    <property type="entry name" value="Cupredoxins"/>
    <property type="match status" value="1"/>
</dbReference>
<organism evidence="7 8">
    <name type="scientific">Gossypium laxum</name>
    <dbReference type="NCBI Taxonomy" id="34288"/>
    <lineage>
        <taxon>Eukaryota</taxon>
        <taxon>Viridiplantae</taxon>
        <taxon>Streptophyta</taxon>
        <taxon>Embryophyta</taxon>
        <taxon>Tracheophyta</taxon>
        <taxon>Spermatophyta</taxon>
        <taxon>Magnoliopsida</taxon>
        <taxon>eudicotyledons</taxon>
        <taxon>Gunneridae</taxon>
        <taxon>Pentapetalae</taxon>
        <taxon>rosids</taxon>
        <taxon>malvids</taxon>
        <taxon>Malvales</taxon>
        <taxon>Malvaceae</taxon>
        <taxon>Malvoideae</taxon>
        <taxon>Gossypium</taxon>
    </lineage>
</organism>
<dbReference type="InterPro" id="IPR039391">
    <property type="entry name" value="Phytocyanin-like"/>
</dbReference>
<evidence type="ECO:0000256" key="3">
    <source>
        <dbReference type="ARBA" id="ARBA00023180"/>
    </source>
</evidence>
<keyword evidence="5" id="KW-0732">Signal</keyword>
<evidence type="ECO:0000313" key="8">
    <source>
        <dbReference type="Proteomes" id="UP000593574"/>
    </source>
</evidence>
<dbReference type="InterPro" id="IPR008972">
    <property type="entry name" value="Cupredoxin"/>
</dbReference>
<dbReference type="Gene3D" id="2.60.40.420">
    <property type="entry name" value="Cupredoxins - blue copper proteins"/>
    <property type="match status" value="1"/>
</dbReference>
<dbReference type="Proteomes" id="UP000593574">
    <property type="component" value="Unassembled WGS sequence"/>
</dbReference>
<dbReference type="GO" id="GO:0005886">
    <property type="term" value="C:plasma membrane"/>
    <property type="evidence" value="ECO:0007669"/>
    <property type="project" value="TreeGrafter"/>
</dbReference>
<dbReference type="EMBL" id="JABEZV010000013">
    <property type="protein sequence ID" value="MBA0728625.1"/>
    <property type="molecule type" value="Genomic_DNA"/>
</dbReference>
<reference evidence="7 8" key="1">
    <citation type="journal article" date="2019" name="Genome Biol. Evol.">
        <title>Insights into the evolution of the New World diploid cottons (Gossypium, subgenus Houzingenia) based on genome sequencing.</title>
        <authorList>
            <person name="Grover C.E."/>
            <person name="Arick M.A. 2nd"/>
            <person name="Thrash A."/>
            <person name="Conover J.L."/>
            <person name="Sanders W.S."/>
            <person name="Peterson D.G."/>
            <person name="Frelichowski J.E."/>
            <person name="Scheffler J.A."/>
            <person name="Scheffler B.E."/>
            <person name="Wendel J.F."/>
        </authorList>
    </citation>
    <scope>NUCLEOTIDE SEQUENCE [LARGE SCALE GENOMIC DNA]</scope>
    <source>
        <strain evidence="7">4</strain>
        <tissue evidence="7">Leaf</tissue>
    </source>
</reference>
<proteinExistence type="predicted"/>
<keyword evidence="1" id="KW-0479">Metal-binding</keyword>
<feature type="signal peptide" evidence="5">
    <location>
        <begin position="1"/>
        <end position="26"/>
    </location>
</feature>
<dbReference type="InterPro" id="IPR028871">
    <property type="entry name" value="BlueCu_1_BS"/>
</dbReference>
<evidence type="ECO:0000256" key="2">
    <source>
        <dbReference type="ARBA" id="ARBA00023008"/>
    </source>
</evidence>
<dbReference type="PROSITE" id="PS00196">
    <property type="entry name" value="COPPER_BLUE"/>
    <property type="match status" value="1"/>
</dbReference>
<evidence type="ECO:0000256" key="4">
    <source>
        <dbReference type="SAM" id="MobiDB-lite"/>
    </source>
</evidence>
<feature type="chain" id="PRO_5029561818" description="Phytocyanin domain-containing protein" evidence="5">
    <location>
        <begin position="27"/>
        <end position="191"/>
    </location>
</feature>
<feature type="domain" description="Phytocyanin" evidence="6">
    <location>
        <begin position="27"/>
        <end position="129"/>
    </location>
</feature>
<dbReference type="PANTHER" id="PTHR33021:SF496">
    <property type="entry name" value="OS08G0482700 PROTEIN"/>
    <property type="match status" value="1"/>
</dbReference>
<evidence type="ECO:0000256" key="1">
    <source>
        <dbReference type="ARBA" id="ARBA00022723"/>
    </source>
</evidence>